<protein>
    <submittedName>
        <fullName evidence="3">Ribosomal RNA small subunit methyltransferase D</fullName>
    </submittedName>
</protein>
<proteinExistence type="predicted"/>
<dbReference type="CDD" id="cd02440">
    <property type="entry name" value="AdoMet_MTases"/>
    <property type="match status" value="1"/>
</dbReference>
<evidence type="ECO:0000313" key="3">
    <source>
        <dbReference type="EMBL" id="WPX98023.1"/>
    </source>
</evidence>
<organism evidence="3 4">
    <name type="scientific">Candidatus Fokinia crypta</name>
    <dbReference type="NCBI Taxonomy" id="1920990"/>
    <lineage>
        <taxon>Bacteria</taxon>
        <taxon>Pseudomonadati</taxon>
        <taxon>Pseudomonadota</taxon>
        <taxon>Alphaproteobacteria</taxon>
        <taxon>Rickettsiales</taxon>
        <taxon>Candidatus Midichloriaceae</taxon>
        <taxon>Candidatus Fokinia</taxon>
    </lineage>
</organism>
<dbReference type="RefSeq" id="WP_323722001.1">
    <property type="nucleotide sequence ID" value="NZ_CP110343.1"/>
</dbReference>
<dbReference type="GO" id="GO:0032259">
    <property type="term" value="P:methylation"/>
    <property type="evidence" value="ECO:0007669"/>
    <property type="project" value="UniProtKB-KW"/>
</dbReference>
<keyword evidence="2" id="KW-0808">Transferase</keyword>
<dbReference type="PANTHER" id="PTHR43542:SF1">
    <property type="entry name" value="METHYLTRANSFERASE"/>
    <property type="match status" value="1"/>
</dbReference>
<dbReference type="EMBL" id="CP110343">
    <property type="protein sequence ID" value="WPX98023.1"/>
    <property type="molecule type" value="Genomic_DNA"/>
</dbReference>
<gene>
    <name evidence="3" type="ORF">Fokcrypt_00551</name>
</gene>
<dbReference type="InterPro" id="IPR002052">
    <property type="entry name" value="DNA_methylase_N6_adenine_CS"/>
</dbReference>
<evidence type="ECO:0000256" key="1">
    <source>
        <dbReference type="ARBA" id="ARBA00022603"/>
    </source>
</evidence>
<dbReference type="Proteomes" id="UP001325140">
    <property type="component" value="Chromosome"/>
</dbReference>
<keyword evidence="4" id="KW-1185">Reference proteome</keyword>
<dbReference type="PROSITE" id="PS00092">
    <property type="entry name" value="N6_MTASE"/>
    <property type="match status" value="1"/>
</dbReference>
<dbReference type="SUPFAM" id="SSF53335">
    <property type="entry name" value="S-adenosyl-L-methionine-dependent methyltransferases"/>
    <property type="match status" value="1"/>
</dbReference>
<evidence type="ECO:0000256" key="2">
    <source>
        <dbReference type="ARBA" id="ARBA00022679"/>
    </source>
</evidence>
<dbReference type="Pfam" id="PF03602">
    <property type="entry name" value="Cons_hypoth95"/>
    <property type="match status" value="1"/>
</dbReference>
<dbReference type="Gene3D" id="3.40.50.150">
    <property type="entry name" value="Vaccinia Virus protein VP39"/>
    <property type="match status" value="1"/>
</dbReference>
<sequence length="208" mass="23812">MYLRMKILSGKCKGFSIMTSTVQNVSGYKPTKSIIKEAVFNILRSSSMVLEKSNFLDVCAGTGACSLEALSNGINAVTMIEMEKKAYSQILTNVARFTKIYVEFSNSIEVIKNDFRNIIPHLKQMYDILYFDPPYEVSISNVEHISRLLTRFNIMKEGGMIFYEVPSKDALNVVKILTESHKQMYNVKQKKYGDTTLIYMIYRSNMLN</sequence>
<dbReference type="PANTHER" id="PTHR43542">
    <property type="entry name" value="METHYLTRANSFERASE"/>
    <property type="match status" value="1"/>
</dbReference>
<dbReference type="InterPro" id="IPR029063">
    <property type="entry name" value="SAM-dependent_MTases_sf"/>
</dbReference>
<dbReference type="InterPro" id="IPR004398">
    <property type="entry name" value="RNA_MeTrfase_RsmD"/>
</dbReference>
<name>A0ABZ0UTK8_9RICK</name>
<reference evidence="3" key="1">
    <citation type="submission" date="2022-10" db="EMBL/GenBank/DDBJ databases">
        <title>Host association and intracellularity evolved multiple times independently in the Rickettsiales.</title>
        <authorList>
            <person name="Castelli M."/>
            <person name="Nardi T."/>
            <person name="Gammuto L."/>
            <person name="Bellinzona G."/>
            <person name="Sabaneyeva E."/>
            <person name="Potekhin A."/>
            <person name="Serra V."/>
            <person name="Petroni G."/>
            <person name="Sassera D."/>
        </authorList>
    </citation>
    <scope>NUCLEOTIDE SEQUENCE [LARGE SCALE GENOMIC DNA]</scope>
    <source>
        <strain evidence="3">US_Bl 11III1</strain>
    </source>
</reference>
<accession>A0ABZ0UTK8</accession>
<evidence type="ECO:0000313" key="4">
    <source>
        <dbReference type="Proteomes" id="UP001325140"/>
    </source>
</evidence>
<dbReference type="PIRSF" id="PIRSF004553">
    <property type="entry name" value="CHP00095"/>
    <property type="match status" value="1"/>
</dbReference>
<dbReference type="GO" id="GO:0008168">
    <property type="term" value="F:methyltransferase activity"/>
    <property type="evidence" value="ECO:0007669"/>
    <property type="project" value="UniProtKB-KW"/>
</dbReference>
<keyword evidence="1 3" id="KW-0489">Methyltransferase</keyword>